<dbReference type="PROSITE" id="PS51917">
    <property type="entry name" value="PRU"/>
    <property type="match status" value="1"/>
</dbReference>
<feature type="region of interest" description="Disordered" evidence="8">
    <location>
        <begin position="425"/>
        <end position="444"/>
    </location>
</feature>
<feature type="compositionally biased region" description="Low complexity" evidence="8">
    <location>
        <begin position="222"/>
        <end position="284"/>
    </location>
</feature>
<name>A0A8J2NXN6_9HEXA</name>
<evidence type="ECO:0000259" key="10">
    <source>
        <dbReference type="PROSITE" id="PS51917"/>
    </source>
</evidence>
<feature type="region of interest" description="Disordered" evidence="8">
    <location>
        <begin position="146"/>
        <end position="173"/>
    </location>
</feature>
<evidence type="ECO:0000256" key="6">
    <source>
        <dbReference type="ARBA" id="ARBA00054744"/>
    </source>
</evidence>
<dbReference type="InterPro" id="IPR032368">
    <property type="entry name" value="RPN13_DEUBAD"/>
</dbReference>
<evidence type="ECO:0000256" key="3">
    <source>
        <dbReference type="ARBA" id="ARBA00009216"/>
    </source>
</evidence>
<evidence type="ECO:0000256" key="8">
    <source>
        <dbReference type="SAM" id="MobiDB-lite"/>
    </source>
</evidence>
<dbReference type="Pfam" id="PF16550">
    <property type="entry name" value="RPN13_C"/>
    <property type="match status" value="1"/>
</dbReference>
<dbReference type="OrthoDB" id="340431at2759"/>
<comment type="subcellular location">
    <subcellularLocation>
        <location evidence="2">Cytoplasm</location>
    </subcellularLocation>
    <subcellularLocation>
        <location evidence="1">Nucleus</location>
    </subcellularLocation>
</comment>
<dbReference type="InterPro" id="IPR044867">
    <property type="entry name" value="DEUBAD_dom"/>
</dbReference>
<dbReference type="FunFam" id="2.30.29.70:FF:000001">
    <property type="entry name" value="Proteasomal ubiquitin receptor ADRM1"/>
    <property type="match status" value="1"/>
</dbReference>
<evidence type="ECO:0000256" key="1">
    <source>
        <dbReference type="ARBA" id="ARBA00004123"/>
    </source>
</evidence>
<comment type="similarity">
    <text evidence="3">Belongs to the ADRM1 family.</text>
</comment>
<dbReference type="Proteomes" id="UP000708208">
    <property type="component" value="Unassembled WGS sequence"/>
</dbReference>
<evidence type="ECO:0000256" key="5">
    <source>
        <dbReference type="ARBA" id="ARBA00023242"/>
    </source>
</evidence>
<evidence type="ECO:0000256" key="4">
    <source>
        <dbReference type="ARBA" id="ARBA00022490"/>
    </source>
</evidence>
<proteinExistence type="inferred from homology"/>
<dbReference type="GO" id="GO:0005737">
    <property type="term" value="C:cytoplasm"/>
    <property type="evidence" value="ECO:0007669"/>
    <property type="project" value="UniProtKB-SubCell"/>
</dbReference>
<evidence type="ECO:0000313" key="12">
    <source>
        <dbReference type="Proteomes" id="UP000708208"/>
    </source>
</evidence>
<accession>A0A8J2NXN6</accession>
<reference evidence="11" key="1">
    <citation type="submission" date="2021-06" db="EMBL/GenBank/DDBJ databases">
        <authorList>
            <person name="Hodson N. C."/>
            <person name="Mongue J. A."/>
            <person name="Jaron S. K."/>
        </authorList>
    </citation>
    <scope>NUCLEOTIDE SEQUENCE</scope>
</reference>
<keyword evidence="4" id="KW-0963">Cytoplasm</keyword>
<dbReference type="InterPro" id="IPR006773">
    <property type="entry name" value="Rpn13/ADRM1"/>
</dbReference>
<dbReference type="AlphaFoldDB" id="A0A8J2NXN6"/>
<organism evidence="11 12">
    <name type="scientific">Allacma fusca</name>
    <dbReference type="NCBI Taxonomy" id="39272"/>
    <lineage>
        <taxon>Eukaryota</taxon>
        <taxon>Metazoa</taxon>
        <taxon>Ecdysozoa</taxon>
        <taxon>Arthropoda</taxon>
        <taxon>Hexapoda</taxon>
        <taxon>Collembola</taxon>
        <taxon>Symphypleona</taxon>
        <taxon>Sminthuridae</taxon>
        <taxon>Allacma</taxon>
    </lineage>
</organism>
<dbReference type="InterPro" id="IPR044868">
    <property type="entry name" value="Rpn13/ADRM1_Pru"/>
</dbReference>
<comment type="caution">
    <text evidence="11">The sequence shown here is derived from an EMBL/GenBank/DDBJ whole genome shotgun (WGS) entry which is preliminary data.</text>
</comment>
<comment type="function">
    <text evidence="6">May function as a proteasomal ubiquitin receptor. May promote the deubiquitinating activity associated with the 26S proteasome.</text>
</comment>
<evidence type="ECO:0000256" key="7">
    <source>
        <dbReference type="ARBA" id="ARBA00070663"/>
    </source>
</evidence>
<dbReference type="PANTHER" id="PTHR12225:SF0">
    <property type="entry name" value="PROTEASOMAL UBIQUITIN RECEPTOR ADRM1"/>
    <property type="match status" value="1"/>
</dbReference>
<dbReference type="GO" id="GO:0061133">
    <property type="term" value="F:endopeptidase activator activity"/>
    <property type="evidence" value="ECO:0007669"/>
    <property type="project" value="TreeGrafter"/>
</dbReference>
<dbReference type="GO" id="GO:0008541">
    <property type="term" value="C:proteasome regulatory particle, lid subcomplex"/>
    <property type="evidence" value="ECO:0007669"/>
    <property type="project" value="TreeGrafter"/>
</dbReference>
<feature type="domain" description="Pru" evidence="10">
    <location>
        <begin position="38"/>
        <end position="152"/>
    </location>
</feature>
<dbReference type="PANTHER" id="PTHR12225">
    <property type="entry name" value="ADHESION REGULATING MOLECULE 1 110 KDA CELL MEMBRANE GLYCOPROTEIN"/>
    <property type="match status" value="1"/>
</dbReference>
<protein>
    <recommendedName>
        <fullName evidence="7">Proteasomal ubiquitin receptor ADRM1 homolog</fullName>
    </recommendedName>
</protein>
<keyword evidence="5" id="KW-0539">Nucleus</keyword>
<dbReference type="GO" id="GO:0070628">
    <property type="term" value="F:proteasome binding"/>
    <property type="evidence" value="ECO:0007669"/>
    <property type="project" value="TreeGrafter"/>
</dbReference>
<feature type="region of interest" description="Disordered" evidence="8">
    <location>
        <begin position="212"/>
        <end position="287"/>
    </location>
</feature>
<gene>
    <name evidence="11" type="ORF">AFUS01_LOCUS18988</name>
</gene>
<feature type="compositionally biased region" description="Gly residues" evidence="8">
    <location>
        <begin position="153"/>
        <end position="165"/>
    </location>
</feature>
<dbReference type="PROSITE" id="PS51916">
    <property type="entry name" value="DEUBAD"/>
    <property type="match status" value="1"/>
</dbReference>
<dbReference type="CDD" id="cd13314">
    <property type="entry name" value="PH_Rpn13"/>
    <property type="match status" value="1"/>
</dbReference>
<evidence type="ECO:0000259" key="9">
    <source>
        <dbReference type="PROSITE" id="PS51916"/>
    </source>
</evidence>
<dbReference type="GO" id="GO:0005634">
    <property type="term" value="C:nucleus"/>
    <property type="evidence" value="ECO:0007669"/>
    <property type="project" value="UniProtKB-SubCell"/>
</dbReference>
<keyword evidence="12" id="KW-1185">Reference proteome</keyword>
<dbReference type="EMBL" id="CAJVCH010192645">
    <property type="protein sequence ID" value="CAG7730338.1"/>
    <property type="molecule type" value="Genomic_DNA"/>
</dbReference>
<feature type="domain" description="DEUBAD" evidence="9">
    <location>
        <begin position="303"/>
        <end position="429"/>
    </location>
</feature>
<sequence>MWLAGRLLKNDTDVNSCMLSALQQPHYSSCNTADIIGNQQKNLVEFRAGKMTLKGSTVSPDKRKGLVYIYQSEDGLTHFCWKDRKSGTVEDDLIVFPDDCEYKKVTQCKEGSRVFLLKFKTSARKLFFWMQEPKADGDDDLVWKVNDSLNNPGGSGGNARQGGQSGSVTPTPSESEMQALISNMSQSQLMQLIGGMSDLGSPSGLLSHLSQQISGLQGSGSGSSNSNTTSNSSSAPATTTTTTTTPVAAATAAAPAPATQTSTTVPKTEAAKTSSSSAKTPASSQHAPIQLQDLQKILSNLQPAGGAAAAVDLSASVNGDLIRRITSSPATVKKLAPLLPQFGGPEVKEEGLVKGTSEEGCKTEVEETLLSPQFQHALSAFCAAFPTGQLGPLVSQFGMGSEAVNAAQAGNLEAFLNAIQQEVTTASPKEATPAAEGAEDMNVD</sequence>
<dbReference type="Pfam" id="PF04683">
    <property type="entry name" value="Rpn13_ADRM1_Pru"/>
    <property type="match status" value="1"/>
</dbReference>
<evidence type="ECO:0000256" key="2">
    <source>
        <dbReference type="ARBA" id="ARBA00004496"/>
    </source>
</evidence>
<evidence type="ECO:0000313" key="11">
    <source>
        <dbReference type="EMBL" id="CAG7730338.1"/>
    </source>
</evidence>